<keyword evidence="5 12" id="KW-0963">Cytoplasm</keyword>
<dbReference type="FunFam" id="3.40.1280.10:FF:000023">
    <property type="entry name" value="Ribosomal RNA small subunit methyltransferase E"/>
    <property type="match status" value="1"/>
</dbReference>
<evidence type="ECO:0000256" key="1">
    <source>
        <dbReference type="ARBA" id="ARBA00004496"/>
    </source>
</evidence>
<dbReference type="OrthoDB" id="9808126at2"/>
<dbReference type="NCBIfam" id="NF008693">
    <property type="entry name" value="PRK11713.2-3"/>
    <property type="match status" value="1"/>
</dbReference>
<dbReference type="PIRSF" id="PIRSF015601">
    <property type="entry name" value="MTase_slr0722"/>
    <property type="match status" value="1"/>
</dbReference>
<evidence type="ECO:0000259" key="14">
    <source>
        <dbReference type="Pfam" id="PF20260"/>
    </source>
</evidence>
<evidence type="ECO:0000256" key="6">
    <source>
        <dbReference type="ARBA" id="ARBA00022552"/>
    </source>
</evidence>
<evidence type="ECO:0000313" key="15">
    <source>
        <dbReference type="EMBL" id="OSY39618.1"/>
    </source>
</evidence>
<keyword evidence="6 12" id="KW-0698">rRNA processing</keyword>
<dbReference type="NCBIfam" id="TIGR00046">
    <property type="entry name" value="RsmE family RNA methyltransferase"/>
    <property type="match status" value="1"/>
</dbReference>
<evidence type="ECO:0000256" key="9">
    <source>
        <dbReference type="ARBA" id="ARBA00022691"/>
    </source>
</evidence>
<dbReference type="Pfam" id="PF04452">
    <property type="entry name" value="Methyltrans_RNA"/>
    <property type="match status" value="1"/>
</dbReference>
<dbReference type="Gene3D" id="3.40.1280.10">
    <property type="match status" value="1"/>
</dbReference>
<evidence type="ECO:0000256" key="11">
    <source>
        <dbReference type="ARBA" id="ARBA00047944"/>
    </source>
</evidence>
<sequence>MTTAPLFLVDDIGAPAGAETVLDGPEGRHAATVRRLRPGEPLMLSDGRGGVAHAEVAGPVGKDALAVRLLDVVHVPEPAVRVVIAQALVKGDRGELAVETATEAGADGFLPWKAARCVARWDEGPRGAKALERWRSTVREAAKQARRPWQPEVGAPVTTRQLAQRVAGAELALVLHESAEVGLADVELPPSGEVLLAVGPEGGVDDGELAALTGSGAIAVRMGPEVLRASTAACVALGAIAVRTGRWSVPDPAARPGARAGQ</sequence>
<keyword evidence="7 12" id="KW-0489">Methyltransferase</keyword>
<dbReference type="PANTHER" id="PTHR30027">
    <property type="entry name" value="RIBOSOMAL RNA SMALL SUBUNIT METHYLTRANSFERASE E"/>
    <property type="match status" value="1"/>
</dbReference>
<dbReference type="EMBL" id="MIGB01000016">
    <property type="protein sequence ID" value="OSY39618.1"/>
    <property type="molecule type" value="Genomic_DNA"/>
</dbReference>
<proteinExistence type="inferred from homology"/>
<name>A0A1Y2MYC4_PSEAH</name>
<comment type="similarity">
    <text evidence="2 12">Belongs to the RNA methyltransferase RsmE family.</text>
</comment>
<dbReference type="GO" id="GO:0070042">
    <property type="term" value="F:rRNA (uridine-N3-)-methyltransferase activity"/>
    <property type="evidence" value="ECO:0007669"/>
    <property type="project" value="TreeGrafter"/>
</dbReference>
<keyword evidence="16" id="KW-1185">Reference proteome</keyword>
<dbReference type="EC" id="2.1.1.193" evidence="3 12"/>
<reference evidence="15 16" key="1">
    <citation type="submission" date="2016-09" db="EMBL/GenBank/DDBJ databases">
        <title>Pseudonocardia autotrophica DSM535, a candidate organism with high potential of specific P450 cytochromes.</title>
        <authorList>
            <person name="Grumaz C."/>
            <person name="Vainshtein Y."/>
            <person name="Kirstahler P."/>
            <person name="Sohn K."/>
        </authorList>
    </citation>
    <scope>NUCLEOTIDE SEQUENCE [LARGE SCALE GENOMIC DNA]</scope>
    <source>
        <strain evidence="15 16">DSM 535</strain>
    </source>
</reference>
<comment type="subcellular location">
    <subcellularLocation>
        <location evidence="1 12">Cytoplasm</location>
    </subcellularLocation>
</comment>
<accession>A0A1Y2MYC4</accession>
<dbReference type="GO" id="GO:0070475">
    <property type="term" value="P:rRNA base methylation"/>
    <property type="evidence" value="ECO:0007669"/>
    <property type="project" value="TreeGrafter"/>
</dbReference>
<organism evidence="15 16">
    <name type="scientific">Pseudonocardia autotrophica</name>
    <name type="common">Amycolata autotrophica</name>
    <name type="synonym">Nocardia autotrophica</name>
    <dbReference type="NCBI Taxonomy" id="2074"/>
    <lineage>
        <taxon>Bacteria</taxon>
        <taxon>Bacillati</taxon>
        <taxon>Actinomycetota</taxon>
        <taxon>Actinomycetes</taxon>
        <taxon>Pseudonocardiales</taxon>
        <taxon>Pseudonocardiaceae</taxon>
        <taxon>Pseudonocardia</taxon>
    </lineage>
</organism>
<evidence type="ECO:0000256" key="7">
    <source>
        <dbReference type="ARBA" id="ARBA00022603"/>
    </source>
</evidence>
<dbReference type="InterPro" id="IPR015947">
    <property type="entry name" value="PUA-like_sf"/>
</dbReference>
<feature type="domain" description="Ribosomal RNA small subunit methyltransferase E PUA-like" evidence="14">
    <location>
        <begin position="22"/>
        <end position="69"/>
    </location>
</feature>
<evidence type="ECO:0000259" key="13">
    <source>
        <dbReference type="Pfam" id="PF04452"/>
    </source>
</evidence>
<gene>
    <name evidence="15" type="primary">rsmE</name>
    <name evidence="15" type="ORF">BG845_03215</name>
</gene>
<comment type="caution">
    <text evidence="15">The sequence shown here is derived from an EMBL/GenBank/DDBJ whole genome shotgun (WGS) entry which is preliminary data.</text>
</comment>
<evidence type="ECO:0000256" key="12">
    <source>
        <dbReference type="PIRNR" id="PIRNR015601"/>
    </source>
</evidence>
<dbReference type="STRING" id="2074.BG845_03215"/>
<dbReference type="CDD" id="cd18084">
    <property type="entry name" value="RsmE-like"/>
    <property type="match status" value="1"/>
</dbReference>
<keyword evidence="8 12" id="KW-0808">Transferase</keyword>
<keyword evidence="9 12" id="KW-0949">S-adenosyl-L-methionine</keyword>
<dbReference type="Pfam" id="PF20260">
    <property type="entry name" value="PUA_4"/>
    <property type="match status" value="1"/>
</dbReference>
<dbReference type="Proteomes" id="UP000194360">
    <property type="component" value="Unassembled WGS sequence"/>
</dbReference>
<evidence type="ECO:0000256" key="2">
    <source>
        <dbReference type="ARBA" id="ARBA00005528"/>
    </source>
</evidence>
<evidence type="ECO:0000256" key="5">
    <source>
        <dbReference type="ARBA" id="ARBA00022490"/>
    </source>
</evidence>
<dbReference type="InterPro" id="IPR046887">
    <property type="entry name" value="RsmE_PUA-like"/>
</dbReference>
<dbReference type="InterPro" id="IPR046886">
    <property type="entry name" value="RsmE_MTase_dom"/>
</dbReference>
<evidence type="ECO:0000256" key="10">
    <source>
        <dbReference type="ARBA" id="ARBA00025699"/>
    </source>
</evidence>
<comment type="function">
    <text evidence="10 12">Specifically methylates the N3 position of the uracil ring of uridine 1498 (m3U1498) in 16S rRNA. Acts on the fully assembled 30S ribosomal subunit.</text>
</comment>
<dbReference type="AlphaFoldDB" id="A0A1Y2MYC4"/>
<dbReference type="Gene3D" id="2.40.240.20">
    <property type="entry name" value="Hypothetical PUA domain-like, domain 1"/>
    <property type="match status" value="1"/>
</dbReference>
<protein>
    <recommendedName>
        <fullName evidence="4 12">Ribosomal RNA small subunit methyltransferase E</fullName>
        <ecNumber evidence="3 12">2.1.1.193</ecNumber>
    </recommendedName>
</protein>
<evidence type="ECO:0000256" key="4">
    <source>
        <dbReference type="ARBA" id="ARBA00013673"/>
    </source>
</evidence>
<evidence type="ECO:0000313" key="16">
    <source>
        <dbReference type="Proteomes" id="UP000194360"/>
    </source>
</evidence>
<dbReference type="PANTHER" id="PTHR30027:SF3">
    <property type="entry name" value="16S RRNA (URACIL(1498)-N(3))-METHYLTRANSFERASE"/>
    <property type="match status" value="1"/>
</dbReference>
<dbReference type="GO" id="GO:0005737">
    <property type="term" value="C:cytoplasm"/>
    <property type="evidence" value="ECO:0007669"/>
    <property type="project" value="UniProtKB-SubCell"/>
</dbReference>
<comment type="catalytic activity">
    <reaction evidence="11 12">
        <text>uridine(1498) in 16S rRNA + S-adenosyl-L-methionine = N(3)-methyluridine(1498) in 16S rRNA + S-adenosyl-L-homocysteine + H(+)</text>
        <dbReference type="Rhea" id="RHEA:42920"/>
        <dbReference type="Rhea" id="RHEA-COMP:10283"/>
        <dbReference type="Rhea" id="RHEA-COMP:10284"/>
        <dbReference type="ChEBI" id="CHEBI:15378"/>
        <dbReference type="ChEBI" id="CHEBI:57856"/>
        <dbReference type="ChEBI" id="CHEBI:59789"/>
        <dbReference type="ChEBI" id="CHEBI:65315"/>
        <dbReference type="ChEBI" id="CHEBI:74502"/>
        <dbReference type="EC" id="2.1.1.193"/>
    </reaction>
</comment>
<evidence type="ECO:0000256" key="3">
    <source>
        <dbReference type="ARBA" id="ARBA00012328"/>
    </source>
</evidence>
<dbReference type="InterPro" id="IPR029028">
    <property type="entry name" value="Alpha/beta_knot_MTases"/>
</dbReference>
<feature type="domain" description="Ribosomal RNA small subunit methyltransferase E methyltransferase" evidence="13">
    <location>
        <begin position="78"/>
        <end position="240"/>
    </location>
</feature>
<dbReference type="SUPFAM" id="SSF88697">
    <property type="entry name" value="PUA domain-like"/>
    <property type="match status" value="1"/>
</dbReference>
<evidence type="ECO:0000256" key="8">
    <source>
        <dbReference type="ARBA" id="ARBA00022679"/>
    </source>
</evidence>
<dbReference type="SUPFAM" id="SSF75217">
    <property type="entry name" value="alpha/beta knot"/>
    <property type="match status" value="1"/>
</dbReference>
<dbReference type="InterPro" id="IPR029026">
    <property type="entry name" value="tRNA_m1G_MTases_N"/>
</dbReference>
<dbReference type="InterPro" id="IPR006700">
    <property type="entry name" value="RsmE"/>
</dbReference>
<dbReference type="RefSeq" id="WP_085913438.1">
    <property type="nucleotide sequence ID" value="NZ_AP018920.1"/>
</dbReference>